<sequence>MNVPMGYIDMGFHLQTTAYWFDKIEDHLSPNALRIGNRHKYTMHGFVYAFKIWIFETFSNSSVAGSPVPSDIPQAVAFPRTRRSHAPDCERILDVNNLCSLVHRIIYKLICHK</sequence>
<gene>
    <name evidence="1" type="ORF">LSAT_V11C400185070</name>
</gene>
<keyword evidence="2" id="KW-1185">Reference proteome</keyword>
<organism evidence="1 2">
    <name type="scientific">Lactuca sativa</name>
    <name type="common">Garden lettuce</name>
    <dbReference type="NCBI Taxonomy" id="4236"/>
    <lineage>
        <taxon>Eukaryota</taxon>
        <taxon>Viridiplantae</taxon>
        <taxon>Streptophyta</taxon>
        <taxon>Embryophyta</taxon>
        <taxon>Tracheophyta</taxon>
        <taxon>Spermatophyta</taxon>
        <taxon>Magnoliopsida</taxon>
        <taxon>eudicotyledons</taxon>
        <taxon>Gunneridae</taxon>
        <taxon>Pentapetalae</taxon>
        <taxon>asterids</taxon>
        <taxon>campanulids</taxon>
        <taxon>Asterales</taxon>
        <taxon>Asteraceae</taxon>
        <taxon>Cichorioideae</taxon>
        <taxon>Cichorieae</taxon>
        <taxon>Lactucinae</taxon>
        <taxon>Lactuca</taxon>
    </lineage>
</organism>
<evidence type="ECO:0000313" key="2">
    <source>
        <dbReference type="Proteomes" id="UP000235145"/>
    </source>
</evidence>
<comment type="caution">
    <text evidence="1">The sequence shown here is derived from an EMBL/GenBank/DDBJ whole genome shotgun (WGS) entry which is preliminary data.</text>
</comment>
<reference evidence="1 2" key="1">
    <citation type="journal article" date="2017" name="Nat. Commun.">
        <title>Genome assembly with in vitro proximity ligation data and whole-genome triplication in lettuce.</title>
        <authorList>
            <person name="Reyes-Chin-Wo S."/>
            <person name="Wang Z."/>
            <person name="Yang X."/>
            <person name="Kozik A."/>
            <person name="Arikit S."/>
            <person name="Song C."/>
            <person name="Xia L."/>
            <person name="Froenicke L."/>
            <person name="Lavelle D.O."/>
            <person name="Truco M.J."/>
            <person name="Xia R."/>
            <person name="Zhu S."/>
            <person name="Xu C."/>
            <person name="Xu H."/>
            <person name="Xu X."/>
            <person name="Cox K."/>
            <person name="Korf I."/>
            <person name="Meyers B.C."/>
            <person name="Michelmore R.W."/>
        </authorList>
    </citation>
    <scope>NUCLEOTIDE SEQUENCE [LARGE SCALE GENOMIC DNA]</scope>
    <source>
        <strain evidence="2">cv. Salinas</strain>
        <tissue evidence="1">Seedlings</tissue>
    </source>
</reference>
<protein>
    <submittedName>
        <fullName evidence="1">Uncharacterized protein</fullName>
    </submittedName>
</protein>
<proteinExistence type="predicted"/>
<name>A0A9R1VQM1_LACSA</name>
<accession>A0A9R1VQM1</accession>
<dbReference type="AlphaFoldDB" id="A0A9R1VQM1"/>
<evidence type="ECO:0000313" key="1">
    <source>
        <dbReference type="EMBL" id="KAJ0208856.1"/>
    </source>
</evidence>
<dbReference type="Proteomes" id="UP000235145">
    <property type="component" value="Unassembled WGS sequence"/>
</dbReference>
<dbReference type="EMBL" id="NBSK02000004">
    <property type="protein sequence ID" value="KAJ0208856.1"/>
    <property type="molecule type" value="Genomic_DNA"/>
</dbReference>